<reference evidence="2" key="2">
    <citation type="submission" date="2020-07" db="EMBL/GenBank/DDBJ databases">
        <authorList>
            <person name="Vera ALvarez R."/>
            <person name="Arias-Moreno D.M."/>
            <person name="Jimenez-Jacinto V."/>
            <person name="Jimenez-Bremont J.F."/>
            <person name="Swaminathan K."/>
            <person name="Moose S.P."/>
            <person name="Guerrero-Gonzalez M.L."/>
            <person name="Marino-Ramirez L."/>
            <person name="Landsman D."/>
            <person name="Rodriguez-Kessler M."/>
            <person name="Delgado-Sanchez P."/>
        </authorList>
    </citation>
    <scope>NUCLEOTIDE SEQUENCE</scope>
    <source>
        <tissue evidence="2">Cladode</tissue>
    </source>
</reference>
<name>A0A7C9ALA0_OPUST</name>
<dbReference type="AlphaFoldDB" id="A0A7C9ALA0"/>
<keyword evidence="1" id="KW-0812">Transmembrane</keyword>
<dbReference type="EMBL" id="GISG01242381">
    <property type="protein sequence ID" value="MBA4669113.1"/>
    <property type="molecule type" value="Transcribed_RNA"/>
</dbReference>
<evidence type="ECO:0000256" key="1">
    <source>
        <dbReference type="SAM" id="Phobius"/>
    </source>
</evidence>
<feature type="transmembrane region" description="Helical" evidence="1">
    <location>
        <begin position="56"/>
        <end position="78"/>
    </location>
</feature>
<accession>A0A7C9ALA0</accession>
<organism evidence="2">
    <name type="scientific">Opuntia streptacantha</name>
    <name type="common">Prickly pear cactus</name>
    <name type="synonym">Opuntia cardona</name>
    <dbReference type="NCBI Taxonomy" id="393608"/>
    <lineage>
        <taxon>Eukaryota</taxon>
        <taxon>Viridiplantae</taxon>
        <taxon>Streptophyta</taxon>
        <taxon>Embryophyta</taxon>
        <taxon>Tracheophyta</taxon>
        <taxon>Spermatophyta</taxon>
        <taxon>Magnoliopsida</taxon>
        <taxon>eudicotyledons</taxon>
        <taxon>Gunneridae</taxon>
        <taxon>Pentapetalae</taxon>
        <taxon>Caryophyllales</taxon>
        <taxon>Cactineae</taxon>
        <taxon>Cactaceae</taxon>
        <taxon>Opuntioideae</taxon>
        <taxon>Opuntia</taxon>
    </lineage>
</organism>
<sequence>MNVANSNPPFAKFHEVCHIRICCLMSASGCRKFTPAYVECRGHCCFTKEDCDLLSIFHFFLAVSFLNSLVQVAALSYFPPFISQELYYWGLREDVELSYLMD</sequence>
<protein>
    <submittedName>
        <fullName evidence="2">Uncharacterized protein</fullName>
    </submittedName>
</protein>
<reference evidence="2" key="1">
    <citation type="journal article" date="2013" name="J. Plant Res.">
        <title>Effect of fungi and light on seed germination of three Opuntia species from semiarid lands of central Mexico.</title>
        <authorList>
            <person name="Delgado-Sanchez P."/>
            <person name="Jimenez-Bremont J.F."/>
            <person name="Guerrero-Gonzalez Mde L."/>
            <person name="Flores J."/>
        </authorList>
    </citation>
    <scope>NUCLEOTIDE SEQUENCE</scope>
    <source>
        <tissue evidence="2">Cladode</tissue>
    </source>
</reference>
<proteinExistence type="predicted"/>
<keyword evidence="1" id="KW-1133">Transmembrane helix</keyword>
<evidence type="ECO:0000313" key="2">
    <source>
        <dbReference type="EMBL" id="MBA4669113.1"/>
    </source>
</evidence>
<keyword evidence="1" id="KW-0472">Membrane</keyword>